<dbReference type="RefSeq" id="WP_322876727.1">
    <property type="nucleotide sequence ID" value="NZ_JAVMIP010000001.1"/>
</dbReference>
<accession>A0AAE4FQE8</accession>
<organism evidence="2 3">
    <name type="scientific">Pseudocalidococcus azoricus BACA0444</name>
    <dbReference type="NCBI Taxonomy" id="2918990"/>
    <lineage>
        <taxon>Bacteria</taxon>
        <taxon>Bacillati</taxon>
        <taxon>Cyanobacteriota</taxon>
        <taxon>Cyanophyceae</taxon>
        <taxon>Acaryochloridales</taxon>
        <taxon>Thermosynechococcaceae</taxon>
        <taxon>Pseudocalidococcus</taxon>
        <taxon>Pseudocalidococcus azoricus</taxon>
    </lineage>
</organism>
<reference evidence="3" key="1">
    <citation type="submission" date="2023-07" db="EMBL/GenBank/DDBJ databases">
        <authorList>
            <person name="Luz R."/>
            <person name="Cordeiro R."/>
            <person name="Fonseca A."/>
            <person name="Goncalves V."/>
        </authorList>
    </citation>
    <scope>NUCLEOTIDE SEQUENCE [LARGE SCALE GENOMIC DNA]</scope>
    <source>
        <strain evidence="3">BACA0444</strain>
    </source>
</reference>
<gene>
    <name evidence="2" type="ORF">RIF25_01120</name>
</gene>
<proteinExistence type="predicted"/>
<dbReference type="Proteomes" id="UP001268256">
    <property type="component" value="Unassembled WGS sequence"/>
</dbReference>
<name>A0AAE4FQE8_9CYAN</name>
<evidence type="ECO:0000313" key="2">
    <source>
        <dbReference type="EMBL" id="MDS3859397.1"/>
    </source>
</evidence>
<evidence type="ECO:0000259" key="1">
    <source>
        <dbReference type="Pfam" id="PF13448"/>
    </source>
</evidence>
<evidence type="ECO:0000313" key="3">
    <source>
        <dbReference type="Proteomes" id="UP001268256"/>
    </source>
</evidence>
<sequence length="1289" mass="137358">MASPTNTIFLNAQQSLLQRLYNQSPLSAIQNGVAQVGIAVVFSNNSPQSTEIYANAQGNLVNSSGTAIDGLSFGGPGQTFIGGKAYIALSGQLDWKTTNAFQNSSGEYDEGLFSFANALFYQVNLDSFEFTFSNSPFDAANLTSVNWFSIPMRMWVPGNTTSGNQSGFQASPNQQNWVEALQGLVPNGSNVFKDAAGNFLIAASPTTTPFSNQSFAWISLPAASTTEITVAKNLNYYPNQIVQFAQNTGGTLPDPLKPNTNYYVLSYNNSTGVLQVSDSLGGAPIEYTSTGSNAPSLTVTITTPDYPTEVYGSFQTYVNDFISWLPALPTGNSISTESPYSISGYFNGAPSDDAGQQIWHNGGFYNYQIYYDSTKQNVVLIPGTQITNAGVSQVQGILAISTTNLENSIIATNGTYSVYASLSDYANNTPYNYTTQFPSGSTPNAATTSTTINTGSNNQWGPVFANLATGFVAGYWRQNDSVQNTAVFNNSNFWSFFNADGTPKAFSNTTAGFFDPYSKLFANNSNSYGGNYTDNLEKSLGLGAPLLTVGEANTDNAIYVSLLDINNLPTGTTPPSTDISTSFGNFAWNGYQPPVQPAPSQLPTTSFATPPAANNFSSFGVTVDFSGQMISLNSDQIKFVSLQSSDGRFTGTAETFQGWGNYQYIPGQPNPSYNQASQPNGVFNLVNFPLPNAAGTTGYTLKFLDQDQKPLYETKFFLTGDGNYYNATVGSGSGQQIQQRYFPLTQSPTAAANNLAASVPYTQSALTSSDFGTSPTTPSNSNMVYGNYLNALTLTPIASSAPQLPPQLWDYNSSVLGNNPNLSQPWAPIVWIQNSTSYVLPSDYSTTAPSPANYTLATPLTSGDLTFSWLGGPNSLGGVYTLPGAFISNLSGTNNKTFALASGNIQFINAPNGITPLPFQSDIDGQWAVKTNPSTPLPNGTYTINFTQALTDPQGNSLTVGYAGNLSSSYSTTFTVNQTTNLQFQASSPGLTLVPPSGSTASGQWLNITIDSWQKSDNSTFVLYATNAAGELISRDQTKVGGTVTLTEATLAKIGVVVTDNGTLIQEGQASVYLRTGQFLRLAVLAGDGTVIEDLPVDNKVVADGEEDVAFLSTEEFILQGKLTHTLSSMNWLATAQLQQDQPIYFFQANSTIQIGASGSCALTNTLKWAPLELDPLTGQKRVGGVVAADTAEFRNALKENALNFTLIGGGTGDKFDITQNLAIQTAGYYAPFLETSQGNIFFIGSNANPGNQAHFRLFGDGVFGIEDLPGGSTSDFDFNDMVVRLSPV</sequence>
<comment type="caution">
    <text evidence="2">The sequence shown here is derived from an EMBL/GenBank/DDBJ whole genome shotgun (WGS) entry which is preliminary data.</text>
</comment>
<dbReference type="InterPro" id="IPR025193">
    <property type="entry name" value="DUF4114"/>
</dbReference>
<dbReference type="Pfam" id="PF13448">
    <property type="entry name" value="DUF4114"/>
    <property type="match status" value="1"/>
</dbReference>
<protein>
    <submittedName>
        <fullName evidence="2">DUF4114 domain-containing protein</fullName>
    </submittedName>
</protein>
<keyword evidence="3" id="KW-1185">Reference proteome</keyword>
<dbReference type="EMBL" id="JAVMIP010000001">
    <property type="protein sequence ID" value="MDS3859397.1"/>
    <property type="molecule type" value="Genomic_DNA"/>
</dbReference>
<feature type="domain" description="DUF4114" evidence="1">
    <location>
        <begin position="1232"/>
        <end position="1286"/>
    </location>
</feature>